<comment type="similarity">
    <text evidence="1">Belongs to the UPF0065 (bug) family.</text>
</comment>
<dbReference type="AlphaFoldDB" id="E1R2G7"/>
<dbReference type="RefSeq" id="WP_013255986.1">
    <property type="nucleotide sequence ID" value="NC_014364.1"/>
</dbReference>
<dbReference type="Proteomes" id="UP000002318">
    <property type="component" value="Chromosome"/>
</dbReference>
<dbReference type="InterPro" id="IPR005064">
    <property type="entry name" value="BUG"/>
</dbReference>
<dbReference type="Gene3D" id="3.40.190.10">
    <property type="entry name" value="Periplasmic binding protein-like II"/>
    <property type="match status" value="1"/>
</dbReference>
<dbReference type="STRING" id="573413.Spirs_3438"/>
<dbReference type="SUPFAM" id="SSF53850">
    <property type="entry name" value="Periplasmic binding protein-like II"/>
    <property type="match status" value="1"/>
</dbReference>
<proteinExistence type="inferred from homology"/>
<evidence type="ECO:0000313" key="4">
    <source>
        <dbReference type="Proteomes" id="UP000002318"/>
    </source>
</evidence>
<feature type="chain" id="PRO_5003150667" description="Tripartite tricarboxylate transporter substrate binding protein" evidence="2">
    <location>
        <begin position="21"/>
        <end position="323"/>
    </location>
</feature>
<name>E1R2G7_SEDSS</name>
<accession>E1R2G7</accession>
<dbReference type="OrthoDB" id="8880247at2"/>
<dbReference type="Gene3D" id="3.40.190.150">
    <property type="entry name" value="Bordetella uptake gene, domain 1"/>
    <property type="match status" value="1"/>
</dbReference>
<organism evidence="3 4">
    <name type="scientific">Sediminispirochaeta smaragdinae (strain DSM 11293 / JCM 15392 / SEBR 4228)</name>
    <name type="common">Spirochaeta smaragdinae</name>
    <dbReference type="NCBI Taxonomy" id="573413"/>
    <lineage>
        <taxon>Bacteria</taxon>
        <taxon>Pseudomonadati</taxon>
        <taxon>Spirochaetota</taxon>
        <taxon>Spirochaetia</taxon>
        <taxon>Spirochaetales</taxon>
        <taxon>Spirochaetaceae</taxon>
        <taxon>Sediminispirochaeta</taxon>
    </lineage>
</organism>
<reference evidence="3 4" key="1">
    <citation type="journal article" date="2010" name="Stand. Genomic Sci.">
        <title>Complete genome sequence of Spirochaeta smaragdinae type strain (SEBR 4228).</title>
        <authorList>
            <person name="Mavromatis K."/>
            <person name="Yasawong M."/>
            <person name="Chertkov O."/>
            <person name="Lapidus A."/>
            <person name="Lucas S."/>
            <person name="Nolan M."/>
            <person name="Del Rio T.G."/>
            <person name="Tice H."/>
            <person name="Cheng J.F."/>
            <person name="Pitluck S."/>
            <person name="Liolios K."/>
            <person name="Ivanova N."/>
            <person name="Tapia R."/>
            <person name="Han C."/>
            <person name="Bruce D."/>
            <person name="Goodwin L."/>
            <person name="Pati A."/>
            <person name="Chen A."/>
            <person name="Palaniappan K."/>
            <person name="Land M."/>
            <person name="Hauser L."/>
            <person name="Chang Y.J."/>
            <person name="Jeffries C.D."/>
            <person name="Detter J.C."/>
            <person name="Rohde M."/>
            <person name="Brambilla E."/>
            <person name="Spring S."/>
            <person name="Goker M."/>
            <person name="Sikorski J."/>
            <person name="Woyke T."/>
            <person name="Bristow J."/>
            <person name="Eisen J.A."/>
            <person name="Markowitz V."/>
            <person name="Hugenholtz P."/>
            <person name="Klenk H.P."/>
            <person name="Kyrpides N.C."/>
        </authorList>
    </citation>
    <scope>NUCLEOTIDE SEQUENCE [LARGE SCALE GENOMIC DNA]</scope>
    <source>
        <strain evidence="4">DSM 11293 / JCM 15392 / SEBR 4228</strain>
    </source>
</reference>
<keyword evidence="4" id="KW-1185">Reference proteome</keyword>
<gene>
    <name evidence="3" type="ordered locus">Spirs_3438</name>
</gene>
<dbReference type="KEGG" id="ssm:Spirs_3438"/>
<dbReference type="PANTHER" id="PTHR42928:SF5">
    <property type="entry name" value="BLR1237 PROTEIN"/>
    <property type="match status" value="1"/>
</dbReference>
<keyword evidence="2" id="KW-0732">Signal</keyword>
<dbReference type="PANTHER" id="PTHR42928">
    <property type="entry name" value="TRICARBOXYLATE-BINDING PROTEIN"/>
    <property type="match status" value="1"/>
</dbReference>
<dbReference type="eggNOG" id="COG3181">
    <property type="taxonomic scope" value="Bacteria"/>
</dbReference>
<evidence type="ECO:0000256" key="1">
    <source>
        <dbReference type="ARBA" id="ARBA00006987"/>
    </source>
</evidence>
<dbReference type="PIRSF" id="PIRSF017082">
    <property type="entry name" value="YflP"/>
    <property type="match status" value="1"/>
</dbReference>
<dbReference type="EMBL" id="CP002116">
    <property type="protein sequence ID" value="ADK82527.1"/>
    <property type="molecule type" value="Genomic_DNA"/>
</dbReference>
<dbReference type="HOGENOM" id="CLU_045683_1_2_12"/>
<dbReference type="InterPro" id="IPR042100">
    <property type="entry name" value="Bug_dom1"/>
</dbReference>
<dbReference type="CDD" id="cd07012">
    <property type="entry name" value="PBP2_Bug_TTT"/>
    <property type="match status" value="1"/>
</dbReference>
<sequence>MKRVLALMCVLFFAFGSLFAEGQAEKEKAFPSKQVTIIMPWSLGGGPDTIARKVASYGEEYLGVPVIVENKTGGAGTIAMNELMLAKDDGYTMVVSNGPLFSLTPAFQDVTYTIDDITPLIGMRIVEFVVLSNPSYSKIHNLNELITAAKNGKRIKYATTGGPGNDSYTMIAVLFKKLGIDAQAVPYNGGQDAINALIGGHVDIAIGSPPVYRDYVKSGELACLGTFIPEGIDVEGIGHIPSFKSQGVDAEFIGMDYFAVRNSVDPAKQAVLTQFIRDVYADPTFQKFMKDLGMEAWEATEDQILENIRLQTGAMKEYIDLIK</sequence>
<evidence type="ECO:0008006" key="5">
    <source>
        <dbReference type="Google" id="ProtNLM"/>
    </source>
</evidence>
<evidence type="ECO:0000313" key="3">
    <source>
        <dbReference type="EMBL" id="ADK82527.1"/>
    </source>
</evidence>
<protein>
    <recommendedName>
        <fullName evidence="5">Tripartite tricarboxylate transporter substrate binding protein</fullName>
    </recommendedName>
</protein>
<evidence type="ECO:0000256" key="2">
    <source>
        <dbReference type="SAM" id="SignalP"/>
    </source>
</evidence>
<dbReference type="Pfam" id="PF03401">
    <property type="entry name" value="TctC"/>
    <property type="match status" value="1"/>
</dbReference>
<feature type="signal peptide" evidence="2">
    <location>
        <begin position="1"/>
        <end position="20"/>
    </location>
</feature>